<evidence type="ECO:0000313" key="5">
    <source>
        <dbReference type="Ensembl" id="ENSCLMP00005034150.1"/>
    </source>
</evidence>
<evidence type="ECO:0000256" key="3">
    <source>
        <dbReference type="SAM" id="Coils"/>
    </source>
</evidence>
<dbReference type="GeneTree" id="ENSGT00950000182969"/>
<dbReference type="GO" id="GO:0005198">
    <property type="term" value="F:structural molecule activity"/>
    <property type="evidence" value="ECO:0007669"/>
    <property type="project" value="InterPro"/>
</dbReference>
<dbReference type="PROSITE" id="PS51842">
    <property type="entry name" value="IF_ROD_2"/>
    <property type="match status" value="1"/>
</dbReference>
<accession>A0A8C3G4Q9</accession>
<dbReference type="AlphaFoldDB" id="A0A8C3G4Q9"/>
<dbReference type="SUPFAM" id="SSF64593">
    <property type="entry name" value="Intermediate filament protein, coiled coil region"/>
    <property type="match status" value="2"/>
</dbReference>
<dbReference type="Pfam" id="PF00038">
    <property type="entry name" value="Filament"/>
    <property type="match status" value="1"/>
</dbReference>
<dbReference type="InterPro" id="IPR039008">
    <property type="entry name" value="IF_rod_dom"/>
</dbReference>
<dbReference type="PRINTS" id="PR01248">
    <property type="entry name" value="TYPE1KERATIN"/>
</dbReference>
<reference evidence="5" key="1">
    <citation type="submission" date="2025-08" db="UniProtKB">
        <authorList>
            <consortium name="Ensembl"/>
        </authorList>
    </citation>
    <scope>IDENTIFICATION</scope>
</reference>
<evidence type="ECO:0000256" key="2">
    <source>
        <dbReference type="ARBA" id="ARBA00023054"/>
    </source>
</evidence>
<evidence type="ECO:0000256" key="1">
    <source>
        <dbReference type="ARBA" id="ARBA00022754"/>
    </source>
</evidence>
<name>A0A8C3G4Q9_CYCLU</name>
<dbReference type="Gene3D" id="1.20.5.500">
    <property type="entry name" value="Single helix bin"/>
    <property type="match status" value="1"/>
</dbReference>
<dbReference type="PANTHER" id="PTHR23239:SF180">
    <property type="entry name" value="KERATIN, TYPE I CYTOSKELETAL 17"/>
    <property type="match status" value="1"/>
</dbReference>
<protein>
    <submittedName>
        <fullName evidence="5">Keratin 99</fullName>
    </submittedName>
</protein>
<dbReference type="SMART" id="SM01391">
    <property type="entry name" value="Filament"/>
    <property type="match status" value="1"/>
</dbReference>
<feature type="coiled-coil region" evidence="3">
    <location>
        <begin position="98"/>
        <end position="132"/>
    </location>
</feature>
<feature type="domain" description="IF rod" evidence="4">
    <location>
        <begin position="94"/>
        <end position="405"/>
    </location>
</feature>
<feature type="coiled-coil region" evidence="3">
    <location>
        <begin position="204"/>
        <end position="242"/>
    </location>
</feature>
<dbReference type="FunFam" id="1.20.5.170:FF:000002">
    <property type="entry name" value="Type I keratin KA11"/>
    <property type="match status" value="1"/>
</dbReference>
<keyword evidence="1" id="KW-0403">Intermediate filament</keyword>
<dbReference type="Gene3D" id="1.20.5.170">
    <property type="match status" value="1"/>
</dbReference>
<reference evidence="5" key="2">
    <citation type="submission" date="2025-09" db="UniProtKB">
        <authorList>
            <consortium name="Ensembl"/>
        </authorList>
    </citation>
    <scope>IDENTIFICATION</scope>
</reference>
<sequence>MSTCLRQTLQLCSSPAGHLSSTSPPSLIMYAAFTRRSSRSSSSSTSRVSVSGASFRRRAPSVYGGAGGFGTRISEPVFTSGSLTQYSESVSSNEKWTMQNLNDRLANYLETVRTLEASNRKLELQIGEFKNKRAVSVSQDFTGYFAAITKLRAEIMQRHSENQRLILQVDNAQLAIDDFRMKYEIELNMCVMVAADVLRIRGIRDGLTLNISDLEIQIEGLKEELVITQNNQQEDLRQLRIQHTGTVNVGINCPEPVDLCKVLQEMREQYEAVVVKSKKELEKWFLSKVDSLQMQIVTCSQEVKTFETELSEIKRTKQSLEISRQSSFTEIQFLEQNMVEAKSRYSVQLSQLQLTINTLETELQQLRVSVEQQQADYKLLLDIKMRLEMEIAEYRRLLDGQLSVVVTEIVEKEVEEYKPHIERRVKTIVQEVVDGKVVSSTVDTQVEEIHQLTSGATKHLI</sequence>
<dbReference type="PANTHER" id="PTHR23239">
    <property type="entry name" value="INTERMEDIATE FILAMENT"/>
    <property type="match status" value="1"/>
</dbReference>
<organism evidence="5 6">
    <name type="scientific">Cyclopterus lumpus</name>
    <name type="common">Lumpsucker</name>
    <dbReference type="NCBI Taxonomy" id="8103"/>
    <lineage>
        <taxon>Eukaryota</taxon>
        <taxon>Metazoa</taxon>
        <taxon>Chordata</taxon>
        <taxon>Craniata</taxon>
        <taxon>Vertebrata</taxon>
        <taxon>Euteleostomi</taxon>
        <taxon>Actinopterygii</taxon>
        <taxon>Neopterygii</taxon>
        <taxon>Teleostei</taxon>
        <taxon>Neoteleostei</taxon>
        <taxon>Acanthomorphata</taxon>
        <taxon>Eupercaria</taxon>
        <taxon>Perciformes</taxon>
        <taxon>Cottioidei</taxon>
        <taxon>Cottales</taxon>
        <taxon>Cyclopteridae</taxon>
        <taxon>Cyclopterus</taxon>
    </lineage>
</organism>
<evidence type="ECO:0000259" key="4">
    <source>
        <dbReference type="PROSITE" id="PS51842"/>
    </source>
</evidence>
<keyword evidence="6" id="KW-1185">Reference proteome</keyword>
<proteinExistence type="predicted"/>
<keyword evidence="2 3" id="KW-0175">Coiled coil</keyword>
<dbReference type="GO" id="GO:0005882">
    <property type="term" value="C:intermediate filament"/>
    <property type="evidence" value="ECO:0007669"/>
    <property type="project" value="UniProtKB-KW"/>
</dbReference>
<dbReference type="Ensembl" id="ENSCLMT00005035546.1">
    <property type="protein sequence ID" value="ENSCLMP00005034150.1"/>
    <property type="gene ID" value="ENSCLMG00005016355.1"/>
</dbReference>
<dbReference type="Gene3D" id="1.20.5.1160">
    <property type="entry name" value="Vasodilator-stimulated phosphoprotein"/>
    <property type="match status" value="1"/>
</dbReference>
<dbReference type="InterPro" id="IPR002957">
    <property type="entry name" value="Keratin_I"/>
</dbReference>
<dbReference type="Proteomes" id="UP000694565">
    <property type="component" value="Unplaced"/>
</dbReference>
<evidence type="ECO:0000313" key="6">
    <source>
        <dbReference type="Proteomes" id="UP000694565"/>
    </source>
</evidence>
<feature type="coiled-coil region" evidence="3">
    <location>
        <begin position="303"/>
        <end position="376"/>
    </location>
</feature>